<keyword evidence="1" id="KW-0175">Coiled coil</keyword>
<dbReference type="EMBL" id="CAVLGL010000083">
    <property type="protein sequence ID" value="CAK1589215.1"/>
    <property type="molecule type" value="Genomic_DNA"/>
</dbReference>
<evidence type="ECO:0000313" key="3">
    <source>
        <dbReference type="Proteomes" id="UP001314205"/>
    </source>
</evidence>
<comment type="caution">
    <text evidence="2">The sequence shown here is derived from an EMBL/GenBank/DDBJ whole genome shotgun (WGS) entry which is preliminary data.</text>
</comment>
<feature type="coiled-coil region" evidence="1">
    <location>
        <begin position="6"/>
        <end position="47"/>
    </location>
</feature>
<gene>
    <name evidence="2" type="ORF">PARMNEM_LOCUS9747</name>
</gene>
<name>A0AAV1L2K7_9NEOP</name>
<accession>A0AAV1L2K7</accession>
<proteinExistence type="predicted"/>
<organism evidence="2 3">
    <name type="scientific">Parnassius mnemosyne</name>
    <name type="common">clouded apollo</name>
    <dbReference type="NCBI Taxonomy" id="213953"/>
    <lineage>
        <taxon>Eukaryota</taxon>
        <taxon>Metazoa</taxon>
        <taxon>Ecdysozoa</taxon>
        <taxon>Arthropoda</taxon>
        <taxon>Hexapoda</taxon>
        <taxon>Insecta</taxon>
        <taxon>Pterygota</taxon>
        <taxon>Neoptera</taxon>
        <taxon>Endopterygota</taxon>
        <taxon>Lepidoptera</taxon>
        <taxon>Glossata</taxon>
        <taxon>Ditrysia</taxon>
        <taxon>Papilionoidea</taxon>
        <taxon>Papilionidae</taxon>
        <taxon>Parnassiinae</taxon>
        <taxon>Parnassini</taxon>
        <taxon>Parnassius</taxon>
        <taxon>Driopa</taxon>
    </lineage>
</organism>
<feature type="coiled-coil region" evidence="1">
    <location>
        <begin position="235"/>
        <end position="355"/>
    </location>
</feature>
<evidence type="ECO:0000313" key="2">
    <source>
        <dbReference type="EMBL" id="CAK1589215.1"/>
    </source>
</evidence>
<evidence type="ECO:0000256" key="1">
    <source>
        <dbReference type="SAM" id="Coils"/>
    </source>
</evidence>
<evidence type="ECO:0008006" key="4">
    <source>
        <dbReference type="Google" id="ProtNLM"/>
    </source>
</evidence>
<dbReference type="Proteomes" id="UP001314205">
    <property type="component" value="Unassembled WGS sequence"/>
</dbReference>
<feature type="coiled-coil region" evidence="1">
    <location>
        <begin position="116"/>
        <end position="206"/>
    </location>
</feature>
<keyword evidence="3" id="KW-1185">Reference proteome</keyword>
<reference evidence="2 3" key="1">
    <citation type="submission" date="2023-11" db="EMBL/GenBank/DDBJ databases">
        <authorList>
            <person name="Hedman E."/>
            <person name="Englund M."/>
            <person name="Stromberg M."/>
            <person name="Nyberg Akerstrom W."/>
            <person name="Nylinder S."/>
            <person name="Jareborg N."/>
            <person name="Kallberg Y."/>
            <person name="Kronander E."/>
        </authorList>
    </citation>
    <scope>NUCLEOTIDE SEQUENCE [LARGE SCALE GENOMIC DNA]</scope>
</reference>
<sequence length="504" mass="59401">MENNTCEDLQTEIEFYRQNQVIVEQEIKTLIADNQKLSQQVGNLLKEKLQIAQQDNNHDKEVEDLRKQVILLAKERDSLHVLWQTSQKTIEALDKELKTYQVYNNRRNIENNTDGRRNLELKLETSLTDYVELETKYKKLEKDYGVLQTELKSKEKEIQTYKERGKELETKIVTLEKNLEEYKITLAAEKKNNENIRQQLIACQKESVDKVKKGVEAKSKVAEALQLFDVVSAQKNEAYRKIAELTGVISELQQSLSKVKQETERCFRAELDEIKEKYNEKVTDMLEHIRNLDSELIEKGMLLNKTLRENKILQETNENYIKQHKENLNSVDPKLALAEQRIEAMFQELVASERRNIQLVCEKQCLAIDIQRIQDIHNRETKRRDWEEGLLKTQREELKLQVDHLQKSLNETHGMITRLQSMLSSRTELSHKMVSTKEEELLELNKHLENQMELNKKWKESYLDMTDKLKKNLEALYKENNELRSKLNLPRIASPKHEHSSSSS</sequence>
<dbReference type="AlphaFoldDB" id="A0AAV1L2K7"/>
<feature type="coiled-coil region" evidence="1">
    <location>
        <begin position="434"/>
        <end position="486"/>
    </location>
</feature>
<protein>
    <recommendedName>
        <fullName evidence="4">Sodium channel and clathrin linker 1</fullName>
    </recommendedName>
</protein>